<keyword evidence="1" id="KW-0805">Transcription regulation</keyword>
<dbReference type="GO" id="GO:0003677">
    <property type="term" value="F:DNA binding"/>
    <property type="evidence" value="ECO:0007669"/>
    <property type="project" value="UniProtKB-KW"/>
</dbReference>
<dbReference type="Gene3D" id="1.10.10.10">
    <property type="entry name" value="Winged helix-like DNA-binding domain superfamily/Winged helix DNA-binding domain"/>
    <property type="match status" value="1"/>
</dbReference>
<dbReference type="GO" id="GO:0045893">
    <property type="term" value="P:positive regulation of DNA-templated transcription"/>
    <property type="evidence" value="ECO:0007669"/>
    <property type="project" value="InterPro"/>
</dbReference>
<evidence type="ECO:0000313" key="7">
    <source>
        <dbReference type="Proteomes" id="UP000242447"/>
    </source>
</evidence>
<dbReference type="InterPro" id="IPR012794">
    <property type="entry name" value="PcaR_PcaU"/>
</dbReference>
<dbReference type="SMART" id="SM00346">
    <property type="entry name" value="HTH_ICLR"/>
    <property type="match status" value="1"/>
</dbReference>
<accession>A0A1W6P1A6</accession>
<dbReference type="GO" id="GO:0003700">
    <property type="term" value="F:DNA-binding transcription factor activity"/>
    <property type="evidence" value="ECO:0007669"/>
    <property type="project" value="TreeGrafter"/>
</dbReference>
<keyword evidence="2" id="KW-0238">DNA-binding</keyword>
<dbReference type="PROSITE" id="PS51078">
    <property type="entry name" value="ICLR_ED"/>
    <property type="match status" value="1"/>
</dbReference>
<protein>
    <submittedName>
        <fullName evidence="6">IclR family transcriptional regulator, pca regulon regulatory protein</fullName>
    </submittedName>
</protein>
<gene>
    <name evidence="6" type="primary">pcaR</name>
    <name evidence="6" type="ORF">BVG79_01950</name>
</gene>
<dbReference type="Pfam" id="PF01614">
    <property type="entry name" value="IclR_C"/>
    <property type="match status" value="1"/>
</dbReference>
<feature type="domain" description="IclR-ED" evidence="5">
    <location>
        <begin position="69"/>
        <end position="252"/>
    </location>
</feature>
<evidence type="ECO:0000259" key="4">
    <source>
        <dbReference type="PROSITE" id="PS51077"/>
    </source>
</evidence>
<dbReference type="InterPro" id="IPR050707">
    <property type="entry name" value="HTH_MetabolicPath_Reg"/>
</dbReference>
<dbReference type="OrthoDB" id="9807558at2"/>
<dbReference type="Proteomes" id="UP000242447">
    <property type="component" value="Chromosome"/>
</dbReference>
<organism evidence="6 7">
    <name type="scientific">Ketogulonicigenium robustum</name>
    <dbReference type="NCBI Taxonomy" id="92947"/>
    <lineage>
        <taxon>Bacteria</taxon>
        <taxon>Pseudomonadati</taxon>
        <taxon>Pseudomonadota</taxon>
        <taxon>Alphaproteobacteria</taxon>
        <taxon>Rhodobacterales</taxon>
        <taxon>Roseobacteraceae</taxon>
        <taxon>Ketogulonicigenium</taxon>
    </lineage>
</organism>
<dbReference type="SUPFAM" id="SSF55781">
    <property type="entry name" value="GAF domain-like"/>
    <property type="match status" value="1"/>
</dbReference>
<keyword evidence="3" id="KW-0804">Transcription</keyword>
<dbReference type="PANTHER" id="PTHR30136:SF34">
    <property type="entry name" value="TRANSCRIPTIONAL REGULATOR"/>
    <property type="match status" value="1"/>
</dbReference>
<dbReference type="InterPro" id="IPR014757">
    <property type="entry name" value="Tscrpt_reg_IclR_C"/>
</dbReference>
<dbReference type="EMBL" id="CP019937">
    <property type="protein sequence ID" value="ARO15292.1"/>
    <property type="molecule type" value="Genomic_DNA"/>
</dbReference>
<dbReference type="PROSITE" id="PS51077">
    <property type="entry name" value="HTH_ICLR"/>
    <property type="match status" value="1"/>
</dbReference>
<proteinExistence type="predicted"/>
<sequence>MIPDRDTMGGLAKGLMVIEAFGADTPRLSITEAAARTGLDRATARRCLLTLVQHGYADHDGKFFTLTPRVLRLGVSCLAAMPLPQIVQPYLDKLTDIIGESSSVSILDGAEIVYVARASQRKVMSIALMPGSRLPAHCTSMGRVMLAALPADQAAARLGAASLPARTPHTRTNPAAVLALLGPIRAQGYAVIEQEVEIGLRSIAVPLQNAHGRTVAAVNIGTATTRTPAQDLTDRLLPALLYVQRELRGLLK</sequence>
<keyword evidence="7" id="KW-1185">Reference proteome</keyword>
<evidence type="ECO:0000256" key="3">
    <source>
        <dbReference type="ARBA" id="ARBA00023163"/>
    </source>
</evidence>
<dbReference type="RefSeq" id="WP_085786708.1">
    <property type="nucleotide sequence ID" value="NZ_CP019937.1"/>
</dbReference>
<dbReference type="InterPro" id="IPR029016">
    <property type="entry name" value="GAF-like_dom_sf"/>
</dbReference>
<dbReference type="AlphaFoldDB" id="A0A1W6P1A6"/>
<evidence type="ECO:0000313" key="6">
    <source>
        <dbReference type="EMBL" id="ARO15292.1"/>
    </source>
</evidence>
<dbReference type="InterPro" id="IPR036390">
    <property type="entry name" value="WH_DNA-bd_sf"/>
</dbReference>
<dbReference type="InterPro" id="IPR036388">
    <property type="entry name" value="WH-like_DNA-bd_sf"/>
</dbReference>
<name>A0A1W6P1A6_9RHOB</name>
<dbReference type="GO" id="GO:0045892">
    <property type="term" value="P:negative regulation of DNA-templated transcription"/>
    <property type="evidence" value="ECO:0007669"/>
    <property type="project" value="TreeGrafter"/>
</dbReference>
<dbReference type="SUPFAM" id="SSF46785">
    <property type="entry name" value="Winged helix' DNA-binding domain"/>
    <property type="match status" value="1"/>
</dbReference>
<dbReference type="GO" id="GO:0046278">
    <property type="term" value="P:3,4-dihydroxybenzoate metabolic process"/>
    <property type="evidence" value="ECO:0007669"/>
    <property type="project" value="InterPro"/>
</dbReference>
<feature type="domain" description="HTH iclR-type" evidence="4">
    <location>
        <begin position="8"/>
        <end position="68"/>
    </location>
</feature>
<evidence type="ECO:0000256" key="1">
    <source>
        <dbReference type="ARBA" id="ARBA00023015"/>
    </source>
</evidence>
<dbReference type="Gene3D" id="3.30.450.40">
    <property type="match status" value="1"/>
</dbReference>
<evidence type="ECO:0000256" key="2">
    <source>
        <dbReference type="ARBA" id="ARBA00023125"/>
    </source>
</evidence>
<reference evidence="6 7" key="1">
    <citation type="submission" date="2017-02" db="EMBL/GenBank/DDBJ databases">
        <title>Ketogulonicigenium robustum SPU B003 Genome sequencing and assembly.</title>
        <authorList>
            <person name="Li Y."/>
            <person name="Liu L."/>
            <person name="Wang C."/>
            <person name="Zhang M."/>
            <person name="Zhang T."/>
            <person name="Zhang Y."/>
        </authorList>
    </citation>
    <scope>NUCLEOTIDE SEQUENCE [LARGE SCALE GENOMIC DNA]</scope>
    <source>
        <strain evidence="6 7">SPU_B003</strain>
    </source>
</reference>
<dbReference type="Pfam" id="PF09339">
    <property type="entry name" value="HTH_IclR"/>
    <property type="match status" value="1"/>
</dbReference>
<dbReference type="KEGG" id="kro:BVG79_01950"/>
<evidence type="ECO:0000259" key="5">
    <source>
        <dbReference type="PROSITE" id="PS51078"/>
    </source>
</evidence>
<dbReference type="NCBIfam" id="TIGR02431">
    <property type="entry name" value="pcaR_pcaU"/>
    <property type="match status" value="1"/>
</dbReference>
<dbReference type="STRING" id="92947.BVG79_01950"/>
<dbReference type="InterPro" id="IPR005471">
    <property type="entry name" value="Tscrpt_reg_IclR_N"/>
</dbReference>
<dbReference type="PANTHER" id="PTHR30136">
    <property type="entry name" value="HELIX-TURN-HELIX TRANSCRIPTIONAL REGULATOR, ICLR FAMILY"/>
    <property type="match status" value="1"/>
</dbReference>